<keyword evidence="2" id="KW-1185">Reference proteome</keyword>
<evidence type="ECO:0000313" key="1">
    <source>
        <dbReference type="EMBL" id="KNE67294.1"/>
    </source>
</evidence>
<dbReference type="InterPro" id="IPR032675">
    <property type="entry name" value="LRR_dom_sf"/>
</dbReference>
<dbReference type="Gene3D" id="3.80.10.10">
    <property type="entry name" value="Ribonuclease Inhibitor"/>
    <property type="match status" value="1"/>
</dbReference>
<sequence>MICEPGTLAHPAKVAQGSGPELSNACSNVMVHESDTLACPAVVAQGSEPEMPPTAPRLLPTLDQLPYHVLYRLAECMSQPWLPARVDMLHLALAAPTLYEPCIAAAIRTGTGMNSPNYRLRLVYPDRVDLTEHEIGHLVSVTDVATDRLQYYLILPPRNHQGALLPWVQDKGRFGRIKPSRCSRKWSLLPVPLRQRLTFDMIGKNPSLALPPHCKYMYLYHAAPWRDPQFQFPKSLAMLHLRNTVPEGVDASQVLSTLPRHLMRLTLSYSKPDQFAMVVPQLLPHVPPTLTTMTVDGQKATREDMHWIAQLVGGMPNLTTFSISLLRCCEKFENVLAALPRTGLKKLSVYAFDSGFALGYETDSDIDDDDATTDHDVDASENGLGVGVEDEIGPAQHANGDASATAAPIFARRRSSARPTTLRYPTTVEFFELRLLSADMRRIGLVGRDFPTVTRELSIDVSDWGPNMIRTLPLASTLRRLKVHFSENANVDSIAAALLPRLPASLQRIDFCDSPLGSTAFVPALAQYLPPQLSDLLLANCGVSINDVVQLAGRWPPTLRRLDVSGRCLPRTNEVMSLLPTGLRELRV</sequence>
<name>A0A0L0SY74_ALLM3</name>
<evidence type="ECO:0000313" key="2">
    <source>
        <dbReference type="Proteomes" id="UP000054350"/>
    </source>
</evidence>
<reference evidence="2" key="2">
    <citation type="submission" date="2009-11" db="EMBL/GenBank/DDBJ databases">
        <title>The Genome Sequence of Allomyces macrogynus strain ATCC 38327.</title>
        <authorList>
            <consortium name="The Broad Institute Genome Sequencing Platform"/>
            <person name="Russ C."/>
            <person name="Cuomo C."/>
            <person name="Shea T."/>
            <person name="Young S.K."/>
            <person name="Zeng Q."/>
            <person name="Koehrsen M."/>
            <person name="Haas B."/>
            <person name="Borodovsky M."/>
            <person name="Guigo R."/>
            <person name="Alvarado L."/>
            <person name="Berlin A."/>
            <person name="Borenstein D."/>
            <person name="Chen Z."/>
            <person name="Engels R."/>
            <person name="Freedman E."/>
            <person name="Gellesch M."/>
            <person name="Goldberg J."/>
            <person name="Griggs A."/>
            <person name="Gujja S."/>
            <person name="Heiman D."/>
            <person name="Hepburn T."/>
            <person name="Howarth C."/>
            <person name="Jen D."/>
            <person name="Larson L."/>
            <person name="Lewis B."/>
            <person name="Mehta T."/>
            <person name="Park D."/>
            <person name="Pearson M."/>
            <person name="Roberts A."/>
            <person name="Saif S."/>
            <person name="Shenoy N."/>
            <person name="Sisk P."/>
            <person name="Stolte C."/>
            <person name="Sykes S."/>
            <person name="Walk T."/>
            <person name="White J."/>
            <person name="Yandava C."/>
            <person name="Burger G."/>
            <person name="Gray M.W."/>
            <person name="Holland P.W.H."/>
            <person name="King N."/>
            <person name="Lang F.B.F."/>
            <person name="Roger A.J."/>
            <person name="Ruiz-Trillo I."/>
            <person name="Lander E."/>
            <person name="Nusbaum C."/>
        </authorList>
    </citation>
    <scope>NUCLEOTIDE SEQUENCE [LARGE SCALE GENOMIC DNA]</scope>
    <source>
        <strain evidence="2">ATCC 38327</strain>
    </source>
</reference>
<organism evidence="1 2">
    <name type="scientific">Allomyces macrogynus (strain ATCC 38327)</name>
    <name type="common">Allomyces javanicus var. macrogynus</name>
    <dbReference type="NCBI Taxonomy" id="578462"/>
    <lineage>
        <taxon>Eukaryota</taxon>
        <taxon>Fungi</taxon>
        <taxon>Fungi incertae sedis</taxon>
        <taxon>Blastocladiomycota</taxon>
        <taxon>Blastocladiomycetes</taxon>
        <taxon>Blastocladiales</taxon>
        <taxon>Blastocladiaceae</taxon>
        <taxon>Allomyces</taxon>
    </lineage>
</organism>
<reference evidence="1 2" key="1">
    <citation type="submission" date="2009-11" db="EMBL/GenBank/DDBJ databases">
        <title>Annotation of Allomyces macrogynus ATCC 38327.</title>
        <authorList>
            <consortium name="The Broad Institute Genome Sequencing Platform"/>
            <person name="Russ C."/>
            <person name="Cuomo C."/>
            <person name="Burger G."/>
            <person name="Gray M.W."/>
            <person name="Holland P.W.H."/>
            <person name="King N."/>
            <person name="Lang F.B.F."/>
            <person name="Roger A.J."/>
            <person name="Ruiz-Trillo I."/>
            <person name="Young S.K."/>
            <person name="Zeng Q."/>
            <person name="Gargeya S."/>
            <person name="Fitzgerald M."/>
            <person name="Haas B."/>
            <person name="Abouelleil A."/>
            <person name="Alvarado L."/>
            <person name="Arachchi H.M."/>
            <person name="Berlin A."/>
            <person name="Chapman S.B."/>
            <person name="Gearin G."/>
            <person name="Goldberg J."/>
            <person name="Griggs A."/>
            <person name="Gujja S."/>
            <person name="Hansen M."/>
            <person name="Heiman D."/>
            <person name="Howarth C."/>
            <person name="Larimer J."/>
            <person name="Lui A."/>
            <person name="MacDonald P.J.P."/>
            <person name="McCowen C."/>
            <person name="Montmayeur A."/>
            <person name="Murphy C."/>
            <person name="Neiman D."/>
            <person name="Pearson M."/>
            <person name="Priest M."/>
            <person name="Roberts A."/>
            <person name="Saif S."/>
            <person name="Shea T."/>
            <person name="Sisk P."/>
            <person name="Stolte C."/>
            <person name="Sykes S."/>
            <person name="Wortman J."/>
            <person name="Nusbaum C."/>
            <person name="Birren B."/>
        </authorList>
    </citation>
    <scope>NUCLEOTIDE SEQUENCE [LARGE SCALE GENOMIC DNA]</scope>
    <source>
        <strain evidence="1 2">ATCC 38327</strain>
    </source>
</reference>
<dbReference type="EMBL" id="GG745352">
    <property type="protein sequence ID" value="KNE67294.1"/>
    <property type="molecule type" value="Genomic_DNA"/>
</dbReference>
<dbReference type="AlphaFoldDB" id="A0A0L0SY74"/>
<accession>A0A0L0SY74</accession>
<protein>
    <submittedName>
        <fullName evidence="1">Uncharacterized protein</fullName>
    </submittedName>
</protein>
<dbReference type="SUPFAM" id="SSF52058">
    <property type="entry name" value="L domain-like"/>
    <property type="match status" value="1"/>
</dbReference>
<dbReference type="OrthoDB" id="5540976at2759"/>
<gene>
    <name evidence="1" type="ORF">AMAG_12359</name>
</gene>
<dbReference type="VEuPathDB" id="FungiDB:AMAG_12359"/>
<proteinExistence type="predicted"/>
<dbReference type="Proteomes" id="UP000054350">
    <property type="component" value="Unassembled WGS sequence"/>
</dbReference>